<dbReference type="InterPro" id="IPR001398">
    <property type="entry name" value="Macrophage_inhib_fac"/>
</dbReference>
<sequence>MWIMVPIETQRIISWPRFVFSKIFIICVEKMRLEIFQILSLLNKKKCLLQLVMVVLKGSIEIVFGGNKEAAAYAEIVSMGGITKQVKRQLISTVGSILHTHFSIHPSRFIFKVFDINSLPLPSKL</sequence>
<accession>A0A816N726</accession>
<dbReference type="AlphaFoldDB" id="A0A816N726"/>
<dbReference type="Proteomes" id="UP001295469">
    <property type="component" value="Chromosome C07"/>
</dbReference>
<dbReference type="SUPFAM" id="SSF55331">
    <property type="entry name" value="Tautomerase/MIF"/>
    <property type="match status" value="1"/>
</dbReference>
<dbReference type="PANTHER" id="PTHR11954">
    <property type="entry name" value="D-DOPACHROME DECARBOXYLASE"/>
    <property type="match status" value="1"/>
</dbReference>
<dbReference type="InterPro" id="IPR014347">
    <property type="entry name" value="Tautomerase/MIF_sf"/>
</dbReference>
<evidence type="ECO:0000313" key="2">
    <source>
        <dbReference type="EMBL" id="CAF2019464.1"/>
    </source>
</evidence>
<proteinExistence type="inferred from homology"/>
<dbReference type="Gene3D" id="3.30.429.10">
    <property type="entry name" value="Macrophage Migration Inhibitory Factor"/>
    <property type="match status" value="1"/>
</dbReference>
<gene>
    <name evidence="2" type="ORF">DARMORV10_C07P46480.1</name>
</gene>
<name>A0A816N726_BRANA</name>
<organism evidence="2">
    <name type="scientific">Brassica napus</name>
    <name type="common">Rape</name>
    <dbReference type="NCBI Taxonomy" id="3708"/>
    <lineage>
        <taxon>Eukaryota</taxon>
        <taxon>Viridiplantae</taxon>
        <taxon>Streptophyta</taxon>
        <taxon>Embryophyta</taxon>
        <taxon>Tracheophyta</taxon>
        <taxon>Spermatophyta</taxon>
        <taxon>Magnoliopsida</taxon>
        <taxon>eudicotyledons</taxon>
        <taxon>Gunneridae</taxon>
        <taxon>Pentapetalae</taxon>
        <taxon>rosids</taxon>
        <taxon>malvids</taxon>
        <taxon>Brassicales</taxon>
        <taxon>Brassicaceae</taxon>
        <taxon>Brassiceae</taxon>
        <taxon>Brassica</taxon>
    </lineage>
</organism>
<dbReference type="EMBL" id="HG994371">
    <property type="protein sequence ID" value="CAF2019464.1"/>
    <property type="molecule type" value="Genomic_DNA"/>
</dbReference>
<evidence type="ECO:0000256" key="1">
    <source>
        <dbReference type="ARBA" id="ARBA00005851"/>
    </source>
</evidence>
<reference evidence="2" key="1">
    <citation type="submission" date="2021-01" db="EMBL/GenBank/DDBJ databases">
        <authorList>
            <consortium name="Genoscope - CEA"/>
            <person name="William W."/>
        </authorList>
    </citation>
    <scope>NUCLEOTIDE SEQUENCE</scope>
</reference>
<protein>
    <submittedName>
        <fullName evidence="2">(rape) hypothetical protein</fullName>
    </submittedName>
</protein>
<comment type="similarity">
    <text evidence="1">Belongs to the MIF family.</text>
</comment>
<dbReference type="PANTHER" id="PTHR11954:SF25">
    <property type="entry name" value="LS1-LIKE PROTEIN"/>
    <property type="match status" value="1"/>
</dbReference>
<dbReference type="Pfam" id="PF01187">
    <property type="entry name" value="MIF"/>
    <property type="match status" value="1"/>
</dbReference>